<dbReference type="SUPFAM" id="SSF55811">
    <property type="entry name" value="Nudix"/>
    <property type="match status" value="1"/>
</dbReference>
<sequence>MAPTPDFVLRLREHVGHAPLWLSGSTAVVLDDDRVLLVRRADTGAWTPISGIVDPGEHPATTAVREALEEAGVVIEVEALVRVHVLPPTTYGNGDVTQYLDLVHRCRHVSGEPHVADEESVDVRWFALDALPPMSDDMLARLDAAVAFDGTVRLA</sequence>
<dbReference type="InterPro" id="IPR015797">
    <property type="entry name" value="NUDIX_hydrolase-like_dom_sf"/>
</dbReference>
<dbReference type="PROSITE" id="PS00893">
    <property type="entry name" value="NUDIX_BOX"/>
    <property type="match status" value="1"/>
</dbReference>
<dbReference type="PANTHER" id="PTHR43046">
    <property type="entry name" value="GDP-MANNOSE MANNOSYL HYDROLASE"/>
    <property type="match status" value="1"/>
</dbReference>
<protein>
    <submittedName>
        <fullName evidence="4">NUDIX domain-containing protein</fullName>
    </submittedName>
</protein>
<dbReference type="InterPro" id="IPR000086">
    <property type="entry name" value="NUDIX_hydrolase_dom"/>
</dbReference>
<comment type="cofactor">
    <cofactor evidence="1">
        <name>Mg(2+)</name>
        <dbReference type="ChEBI" id="CHEBI:18420"/>
    </cofactor>
</comment>
<dbReference type="Pfam" id="PF00293">
    <property type="entry name" value="NUDIX"/>
    <property type="match status" value="1"/>
</dbReference>
<proteinExistence type="predicted"/>
<accession>A0ABN3AP51</accession>
<comment type="caution">
    <text evidence="4">The sequence shown here is derived from an EMBL/GenBank/DDBJ whole genome shotgun (WGS) entry which is preliminary data.</text>
</comment>
<organism evidence="4 5">
    <name type="scientific">Agrococcus versicolor</name>
    <dbReference type="NCBI Taxonomy" id="501482"/>
    <lineage>
        <taxon>Bacteria</taxon>
        <taxon>Bacillati</taxon>
        <taxon>Actinomycetota</taxon>
        <taxon>Actinomycetes</taxon>
        <taxon>Micrococcales</taxon>
        <taxon>Microbacteriaceae</taxon>
        <taxon>Agrococcus</taxon>
    </lineage>
</organism>
<feature type="domain" description="Nudix hydrolase" evidence="3">
    <location>
        <begin position="20"/>
        <end position="152"/>
    </location>
</feature>
<evidence type="ECO:0000256" key="2">
    <source>
        <dbReference type="ARBA" id="ARBA00022801"/>
    </source>
</evidence>
<evidence type="ECO:0000256" key="1">
    <source>
        <dbReference type="ARBA" id="ARBA00001946"/>
    </source>
</evidence>
<dbReference type="CDD" id="cd18879">
    <property type="entry name" value="NUDIX_Hydrolase"/>
    <property type="match status" value="1"/>
</dbReference>
<reference evidence="4 5" key="1">
    <citation type="journal article" date="2019" name="Int. J. Syst. Evol. Microbiol.">
        <title>The Global Catalogue of Microorganisms (GCM) 10K type strain sequencing project: providing services to taxonomists for standard genome sequencing and annotation.</title>
        <authorList>
            <consortium name="The Broad Institute Genomics Platform"/>
            <consortium name="The Broad Institute Genome Sequencing Center for Infectious Disease"/>
            <person name="Wu L."/>
            <person name="Ma J."/>
        </authorList>
    </citation>
    <scope>NUCLEOTIDE SEQUENCE [LARGE SCALE GENOMIC DNA]</scope>
    <source>
        <strain evidence="4 5">JCM 16026</strain>
    </source>
</reference>
<keyword evidence="2" id="KW-0378">Hydrolase</keyword>
<keyword evidence="5" id="KW-1185">Reference proteome</keyword>
<dbReference type="PANTHER" id="PTHR43046:SF16">
    <property type="entry name" value="ADP-RIBOSE PYROPHOSPHATASE YJHB-RELATED"/>
    <property type="match status" value="1"/>
</dbReference>
<dbReference type="RefSeq" id="WP_344341315.1">
    <property type="nucleotide sequence ID" value="NZ_BAAAQT010000005.1"/>
</dbReference>
<dbReference type="EMBL" id="BAAAQT010000005">
    <property type="protein sequence ID" value="GAA2172577.1"/>
    <property type="molecule type" value="Genomic_DNA"/>
</dbReference>
<dbReference type="Proteomes" id="UP001501599">
    <property type="component" value="Unassembled WGS sequence"/>
</dbReference>
<name>A0ABN3AP51_9MICO</name>
<evidence type="ECO:0000313" key="5">
    <source>
        <dbReference type="Proteomes" id="UP001501599"/>
    </source>
</evidence>
<evidence type="ECO:0000313" key="4">
    <source>
        <dbReference type="EMBL" id="GAA2172577.1"/>
    </source>
</evidence>
<evidence type="ECO:0000259" key="3">
    <source>
        <dbReference type="PROSITE" id="PS51462"/>
    </source>
</evidence>
<dbReference type="Gene3D" id="3.90.79.10">
    <property type="entry name" value="Nucleoside Triphosphate Pyrophosphohydrolase"/>
    <property type="match status" value="1"/>
</dbReference>
<gene>
    <name evidence="4" type="ORF">GCM10009846_11090</name>
</gene>
<dbReference type="PROSITE" id="PS51462">
    <property type="entry name" value="NUDIX"/>
    <property type="match status" value="1"/>
</dbReference>
<dbReference type="InterPro" id="IPR020084">
    <property type="entry name" value="NUDIX_hydrolase_CS"/>
</dbReference>